<dbReference type="PANTHER" id="PTHR23257:SF963">
    <property type="entry name" value="AT08303P"/>
    <property type="match status" value="1"/>
</dbReference>
<sequence>MSYLHAHNIIHGNLKPENILFDTNLNPKITDFGFSNFNYQDSILKSSNEKLIYTPPEIFSDLKFTKESDVYSFSMIVYEILTTERPFKNHSQIRIIMDVSNGKRPEIGSSIPDHRPTFDEIVRYLKSNPGFITDEIDKDEYIKYVNYISAYETTYKSELIRDKTNVQTQSKTAENLWNNFQKFYYGKGVPADVKEASRYSKMAADKGHVEAMFKYGTMLEDG</sequence>
<feature type="domain" description="Protein kinase" evidence="1">
    <location>
        <begin position="1"/>
        <end position="184"/>
    </location>
</feature>
<proteinExistence type="predicted"/>
<dbReference type="SUPFAM" id="SSF81901">
    <property type="entry name" value="HCP-like"/>
    <property type="match status" value="1"/>
</dbReference>
<comment type="caution">
    <text evidence="2">The sequence shown here is derived from an EMBL/GenBank/DDBJ whole genome shotgun (WGS) entry which is preliminary data.</text>
</comment>
<dbReference type="Gene3D" id="1.10.510.10">
    <property type="entry name" value="Transferase(Phosphotransferase) domain 1"/>
    <property type="match status" value="1"/>
</dbReference>
<dbReference type="PANTHER" id="PTHR23257">
    <property type="entry name" value="SERINE-THREONINE PROTEIN KINASE"/>
    <property type="match status" value="1"/>
</dbReference>
<dbReference type="InterPro" id="IPR000719">
    <property type="entry name" value="Prot_kinase_dom"/>
</dbReference>
<keyword evidence="3" id="KW-1185">Reference proteome</keyword>
<dbReference type="InterPro" id="IPR011009">
    <property type="entry name" value="Kinase-like_dom_sf"/>
</dbReference>
<dbReference type="Proteomes" id="UP001470230">
    <property type="component" value="Unassembled WGS sequence"/>
</dbReference>
<protein>
    <recommendedName>
        <fullName evidence="1">Protein kinase domain-containing protein</fullName>
    </recommendedName>
</protein>
<reference evidence="2 3" key="1">
    <citation type="submission" date="2024-04" db="EMBL/GenBank/DDBJ databases">
        <title>Tritrichomonas musculus Genome.</title>
        <authorList>
            <person name="Alves-Ferreira E."/>
            <person name="Grigg M."/>
            <person name="Lorenzi H."/>
            <person name="Galac M."/>
        </authorList>
    </citation>
    <scope>NUCLEOTIDE SEQUENCE [LARGE SCALE GENOMIC DNA]</scope>
    <source>
        <strain evidence="2 3">EAF2021</strain>
    </source>
</reference>
<accession>A0ABR2IL58</accession>
<dbReference type="SUPFAM" id="SSF56112">
    <property type="entry name" value="Protein kinase-like (PK-like)"/>
    <property type="match status" value="1"/>
</dbReference>
<evidence type="ECO:0000313" key="2">
    <source>
        <dbReference type="EMBL" id="KAK8865034.1"/>
    </source>
</evidence>
<dbReference type="InterPro" id="IPR050167">
    <property type="entry name" value="Ser_Thr_protein_kinase"/>
</dbReference>
<organism evidence="2 3">
    <name type="scientific">Tritrichomonas musculus</name>
    <dbReference type="NCBI Taxonomy" id="1915356"/>
    <lineage>
        <taxon>Eukaryota</taxon>
        <taxon>Metamonada</taxon>
        <taxon>Parabasalia</taxon>
        <taxon>Tritrichomonadida</taxon>
        <taxon>Tritrichomonadidae</taxon>
        <taxon>Tritrichomonas</taxon>
    </lineage>
</organism>
<evidence type="ECO:0000259" key="1">
    <source>
        <dbReference type="PROSITE" id="PS50011"/>
    </source>
</evidence>
<dbReference type="PROSITE" id="PS50011">
    <property type="entry name" value="PROTEIN_KINASE_DOM"/>
    <property type="match status" value="1"/>
</dbReference>
<dbReference type="InterPro" id="IPR020635">
    <property type="entry name" value="Tyr_kinase_cat_dom"/>
</dbReference>
<dbReference type="SMART" id="SM00219">
    <property type="entry name" value="TyrKc"/>
    <property type="match status" value="1"/>
</dbReference>
<dbReference type="EMBL" id="JAPFFF010000016">
    <property type="protein sequence ID" value="KAK8865034.1"/>
    <property type="molecule type" value="Genomic_DNA"/>
</dbReference>
<gene>
    <name evidence="2" type="ORF">M9Y10_010563</name>
</gene>
<evidence type="ECO:0000313" key="3">
    <source>
        <dbReference type="Proteomes" id="UP001470230"/>
    </source>
</evidence>
<dbReference type="Gene3D" id="1.25.40.10">
    <property type="entry name" value="Tetratricopeptide repeat domain"/>
    <property type="match status" value="1"/>
</dbReference>
<dbReference type="Pfam" id="PF00069">
    <property type="entry name" value="Pkinase"/>
    <property type="match status" value="1"/>
</dbReference>
<name>A0ABR2IL58_9EUKA</name>
<dbReference type="InterPro" id="IPR011990">
    <property type="entry name" value="TPR-like_helical_dom_sf"/>
</dbReference>